<evidence type="ECO:0008006" key="4">
    <source>
        <dbReference type="Google" id="ProtNLM"/>
    </source>
</evidence>
<organism evidence="2 3">
    <name type="scientific">Actinomycetospora rhizophila</name>
    <dbReference type="NCBI Taxonomy" id="1416876"/>
    <lineage>
        <taxon>Bacteria</taxon>
        <taxon>Bacillati</taxon>
        <taxon>Actinomycetota</taxon>
        <taxon>Actinomycetes</taxon>
        <taxon>Pseudonocardiales</taxon>
        <taxon>Pseudonocardiaceae</taxon>
        <taxon>Actinomycetospora</taxon>
    </lineage>
</organism>
<dbReference type="RefSeq" id="WP_378019375.1">
    <property type="nucleotide sequence ID" value="NZ_JBHSKG010000001.1"/>
</dbReference>
<feature type="region of interest" description="Disordered" evidence="1">
    <location>
        <begin position="43"/>
        <end position="74"/>
    </location>
</feature>
<gene>
    <name evidence="2" type="ORF">ACFPK1_02895</name>
</gene>
<accession>A0ABV9Z6J1</accession>
<name>A0ABV9Z6J1_9PSEU</name>
<keyword evidence="3" id="KW-1185">Reference proteome</keyword>
<evidence type="ECO:0000256" key="1">
    <source>
        <dbReference type="SAM" id="MobiDB-lite"/>
    </source>
</evidence>
<reference evidence="3" key="1">
    <citation type="journal article" date="2019" name="Int. J. Syst. Evol. Microbiol.">
        <title>The Global Catalogue of Microorganisms (GCM) 10K type strain sequencing project: providing services to taxonomists for standard genome sequencing and annotation.</title>
        <authorList>
            <consortium name="The Broad Institute Genomics Platform"/>
            <consortium name="The Broad Institute Genome Sequencing Center for Infectious Disease"/>
            <person name="Wu L."/>
            <person name="Ma J."/>
        </authorList>
    </citation>
    <scope>NUCLEOTIDE SEQUENCE [LARGE SCALE GENOMIC DNA]</scope>
    <source>
        <strain evidence="3">XZYJ18</strain>
    </source>
</reference>
<sequence length="74" mass="7785">MLVVVVLLPIVVMVVACLLERFEAHAVAEKPAPRIRRPLAIEPPAPSLTLVPGEDEDGEPAPTPAASTPLRVAS</sequence>
<comment type="caution">
    <text evidence="2">The sequence shown here is derived from an EMBL/GenBank/DDBJ whole genome shotgun (WGS) entry which is preliminary data.</text>
</comment>
<evidence type="ECO:0000313" key="2">
    <source>
        <dbReference type="EMBL" id="MFC5137163.1"/>
    </source>
</evidence>
<dbReference type="Proteomes" id="UP001596175">
    <property type="component" value="Unassembled WGS sequence"/>
</dbReference>
<evidence type="ECO:0000313" key="3">
    <source>
        <dbReference type="Proteomes" id="UP001596175"/>
    </source>
</evidence>
<proteinExistence type="predicted"/>
<protein>
    <recommendedName>
        <fullName evidence="4">Secreted protein</fullName>
    </recommendedName>
</protein>
<dbReference type="EMBL" id="JBHSKG010000001">
    <property type="protein sequence ID" value="MFC5137163.1"/>
    <property type="molecule type" value="Genomic_DNA"/>
</dbReference>